<proteinExistence type="predicted"/>
<reference evidence="2 3" key="1">
    <citation type="submission" date="2023-02" db="EMBL/GenBank/DDBJ databases">
        <title>Genome Sequence of L. cardiaca H63T.</title>
        <authorList>
            <person name="Lopez A.E."/>
            <person name="Cianciotto N.P."/>
        </authorList>
    </citation>
    <scope>NUCLEOTIDE SEQUENCE [LARGE SCALE GENOMIC DNA]</scope>
    <source>
        <strain evidence="2 3">H63</strain>
    </source>
</reference>
<protein>
    <recommendedName>
        <fullName evidence="4">Proteolipid membrane potential modulator</fullName>
    </recommendedName>
</protein>
<evidence type="ECO:0000313" key="2">
    <source>
        <dbReference type="EMBL" id="WED42714.1"/>
    </source>
</evidence>
<evidence type="ECO:0000313" key="3">
    <source>
        <dbReference type="Proteomes" id="UP001222087"/>
    </source>
</evidence>
<dbReference type="RefSeq" id="WP_275088530.1">
    <property type="nucleotide sequence ID" value="NZ_CP119078.1"/>
</dbReference>
<accession>A0ABY8ASG4</accession>
<name>A0ABY8ASG4_9GAMM</name>
<keyword evidence="1" id="KW-0812">Transmembrane</keyword>
<dbReference type="EMBL" id="CP119078">
    <property type="protein sequence ID" value="WED42714.1"/>
    <property type="molecule type" value="Genomic_DNA"/>
</dbReference>
<keyword evidence="3" id="KW-1185">Reference proteome</keyword>
<evidence type="ECO:0000256" key="1">
    <source>
        <dbReference type="SAM" id="Phobius"/>
    </source>
</evidence>
<keyword evidence="1" id="KW-1133">Transmembrane helix</keyword>
<evidence type="ECO:0008006" key="4">
    <source>
        <dbReference type="Google" id="ProtNLM"/>
    </source>
</evidence>
<keyword evidence="1" id="KW-0472">Membrane</keyword>
<feature type="transmembrane region" description="Helical" evidence="1">
    <location>
        <begin position="27"/>
        <end position="52"/>
    </location>
</feature>
<gene>
    <name evidence="2" type="ORF">PXX05_12535</name>
</gene>
<feature type="transmembrane region" description="Helical" evidence="1">
    <location>
        <begin position="5"/>
        <end position="21"/>
    </location>
</feature>
<dbReference type="Proteomes" id="UP001222087">
    <property type="component" value="Chromosome"/>
</dbReference>
<sequence length="70" mass="7931">MLSRLFWYAIAIFFPWIILLLDDNPGGAVVALIMQATVIGWIPAGIWALRVVKENSPPKKHKKLSEDNKE</sequence>
<organism evidence="2 3">
    <name type="scientific">Legionella cardiaca</name>
    <dbReference type="NCBI Taxonomy" id="1071983"/>
    <lineage>
        <taxon>Bacteria</taxon>
        <taxon>Pseudomonadati</taxon>
        <taxon>Pseudomonadota</taxon>
        <taxon>Gammaproteobacteria</taxon>
        <taxon>Legionellales</taxon>
        <taxon>Legionellaceae</taxon>
        <taxon>Legionella</taxon>
    </lineage>
</organism>